<reference evidence="2 3" key="1">
    <citation type="submission" date="2017-10" db="EMBL/GenBank/DDBJ databases">
        <title>Sequencing the genomes of 1000 actinobacteria strains.</title>
        <authorList>
            <person name="Klenk H.-P."/>
        </authorList>
    </citation>
    <scope>NUCLEOTIDE SEQUENCE [LARGE SCALE GENOMIC DNA]</scope>
    <source>
        <strain evidence="2 3">DSM 46092</strain>
    </source>
</reference>
<feature type="compositionally biased region" description="Basic residues" evidence="1">
    <location>
        <begin position="103"/>
        <end position="116"/>
    </location>
</feature>
<proteinExistence type="predicted"/>
<feature type="region of interest" description="Disordered" evidence="1">
    <location>
        <begin position="102"/>
        <end position="126"/>
    </location>
</feature>
<dbReference type="Proteomes" id="UP000243542">
    <property type="component" value="Unassembled WGS sequence"/>
</dbReference>
<keyword evidence="3" id="KW-1185">Reference proteome</keyword>
<organism evidence="2 3">
    <name type="scientific">Amycolatopsis sulphurea</name>
    <dbReference type="NCBI Taxonomy" id="76022"/>
    <lineage>
        <taxon>Bacteria</taxon>
        <taxon>Bacillati</taxon>
        <taxon>Actinomycetota</taxon>
        <taxon>Actinomycetes</taxon>
        <taxon>Pseudonocardiales</taxon>
        <taxon>Pseudonocardiaceae</taxon>
        <taxon>Amycolatopsis</taxon>
    </lineage>
</organism>
<dbReference type="AlphaFoldDB" id="A0A2A9FHE7"/>
<comment type="caution">
    <text evidence="2">The sequence shown here is derived from an EMBL/GenBank/DDBJ whole genome shotgun (WGS) entry which is preliminary data.</text>
</comment>
<sequence length="126" mass="13566">MDGGWWPRSADLAKQLPAVAAALREAVEPLSRVAYHLDTWGPTARIARAETRTVRLEGVRSTDPNTITALGPDSRRVSMLVVPTETPGGMARAVLRSAADRGFHRHGLGKPGRQRPPRATDGLPDA</sequence>
<evidence type="ECO:0000313" key="2">
    <source>
        <dbReference type="EMBL" id="PFG50794.1"/>
    </source>
</evidence>
<evidence type="ECO:0000313" key="3">
    <source>
        <dbReference type="Proteomes" id="UP000243542"/>
    </source>
</evidence>
<dbReference type="Pfam" id="PF19457">
    <property type="entry name" value="DUF5994"/>
    <property type="match status" value="1"/>
</dbReference>
<gene>
    <name evidence="2" type="ORF">ATK36_6047</name>
</gene>
<name>A0A2A9FHE7_9PSEU</name>
<protein>
    <submittedName>
        <fullName evidence="2">Uncharacterized protein</fullName>
    </submittedName>
</protein>
<dbReference type="InterPro" id="IPR046036">
    <property type="entry name" value="DUF5994"/>
</dbReference>
<dbReference type="EMBL" id="PDJK01000002">
    <property type="protein sequence ID" value="PFG50794.1"/>
    <property type="molecule type" value="Genomic_DNA"/>
</dbReference>
<evidence type="ECO:0000256" key="1">
    <source>
        <dbReference type="SAM" id="MobiDB-lite"/>
    </source>
</evidence>
<accession>A0A2A9FHE7</accession>